<dbReference type="SUPFAM" id="SSF46785">
    <property type="entry name" value="Winged helix' DNA-binding domain"/>
    <property type="match status" value="1"/>
</dbReference>
<dbReference type="InterPro" id="IPR036390">
    <property type="entry name" value="WH_DNA-bd_sf"/>
</dbReference>
<dbReference type="InterPro" id="IPR011991">
    <property type="entry name" value="ArsR-like_HTH"/>
</dbReference>
<dbReference type="InterPro" id="IPR001845">
    <property type="entry name" value="HTH_ArsR_DNA-bd_dom"/>
</dbReference>
<comment type="caution">
    <text evidence="2">The sequence shown here is derived from an EMBL/GenBank/DDBJ whole genome shotgun (WGS) entry which is preliminary data.</text>
</comment>
<gene>
    <name evidence="2" type="ORF">SAMN04488518_103121</name>
</gene>
<evidence type="ECO:0000313" key="2">
    <source>
        <dbReference type="EMBL" id="SFK22427.1"/>
    </source>
</evidence>
<keyword evidence="3" id="KW-1185">Reference proteome</keyword>
<dbReference type="RefSeq" id="WP_093518097.1">
    <property type="nucleotide sequence ID" value="NZ_FOSK01000003.1"/>
</dbReference>
<protein>
    <submittedName>
        <fullName evidence="2">Transcriptional regulator</fullName>
    </submittedName>
</protein>
<dbReference type="InterPro" id="IPR036388">
    <property type="entry name" value="WH-like_DNA-bd_sf"/>
</dbReference>
<evidence type="ECO:0000259" key="1">
    <source>
        <dbReference type="Pfam" id="PF01022"/>
    </source>
</evidence>
<accession>A0A1I3XRZ5</accession>
<organism evidence="2 3">
    <name type="scientific">Pseudovibrio ascidiaceicola</name>
    <dbReference type="NCBI Taxonomy" id="285279"/>
    <lineage>
        <taxon>Bacteria</taxon>
        <taxon>Pseudomonadati</taxon>
        <taxon>Pseudomonadota</taxon>
        <taxon>Alphaproteobacteria</taxon>
        <taxon>Hyphomicrobiales</taxon>
        <taxon>Stappiaceae</taxon>
        <taxon>Pseudovibrio</taxon>
    </lineage>
</organism>
<feature type="domain" description="HTH arsR-type" evidence="1">
    <location>
        <begin position="5"/>
        <end position="49"/>
    </location>
</feature>
<dbReference type="Pfam" id="PF01022">
    <property type="entry name" value="HTH_5"/>
    <property type="match status" value="1"/>
</dbReference>
<name>A0A1I3XRZ5_9HYPH</name>
<dbReference type="EMBL" id="FOSK01000003">
    <property type="protein sequence ID" value="SFK22427.1"/>
    <property type="molecule type" value="Genomic_DNA"/>
</dbReference>
<reference evidence="2 3" key="1">
    <citation type="submission" date="2016-10" db="EMBL/GenBank/DDBJ databases">
        <authorList>
            <person name="Varghese N."/>
            <person name="Submissions S."/>
        </authorList>
    </citation>
    <scope>NUCLEOTIDE SEQUENCE [LARGE SCALE GENOMIC DNA]</scope>
    <source>
        <strain evidence="2 3">DSM 16392</strain>
    </source>
</reference>
<dbReference type="Proteomes" id="UP000199598">
    <property type="component" value="Unassembled WGS sequence"/>
</dbReference>
<proteinExistence type="predicted"/>
<sequence length="208" mass="23427">MSDRTKDRLMYALKSRGPNTAATMAKHLGVTAVAVRQHLDALLEADLVEFEDLKGTVGRPRRTWRLSETGNRKFPDNHSGVLVDLLGNIKDLYGDDGLQRLIDARADQSRKSYLTAMKSAKTLSDKLHCLAEQRSEEGYMAEVLKDGENGYLFAENHCSICAAARSCQHFCRSELDLFQEVLGDDVRVERVEHILKGDRRCLYKVSPN</sequence>
<dbReference type="PANTHER" id="PTHR38600">
    <property type="entry name" value="TRANSCRIPTIONAL REGULATORY PROTEIN"/>
    <property type="match status" value="1"/>
</dbReference>
<evidence type="ECO:0000313" key="3">
    <source>
        <dbReference type="Proteomes" id="UP000199598"/>
    </source>
</evidence>
<dbReference type="Gene3D" id="1.10.10.10">
    <property type="entry name" value="Winged helix-like DNA-binding domain superfamily/Winged helix DNA-binding domain"/>
    <property type="match status" value="1"/>
</dbReference>
<dbReference type="CDD" id="cd00090">
    <property type="entry name" value="HTH_ARSR"/>
    <property type="match status" value="1"/>
</dbReference>
<dbReference type="PANTHER" id="PTHR38600:SF2">
    <property type="entry name" value="SLL0088 PROTEIN"/>
    <property type="match status" value="1"/>
</dbReference>